<reference evidence="2" key="1">
    <citation type="journal article" date="2010" name="Genome Biol.">
        <title>Genome sequence of the necrotrophic plant pathogen Pythium ultimum reveals original pathogenicity mechanisms and effector repertoire.</title>
        <authorList>
            <person name="Levesque C.A."/>
            <person name="Brouwer H."/>
            <person name="Cano L."/>
            <person name="Hamilton J.P."/>
            <person name="Holt C."/>
            <person name="Huitema E."/>
            <person name="Raffaele S."/>
            <person name="Robideau G.P."/>
            <person name="Thines M."/>
            <person name="Win J."/>
            <person name="Zerillo M.M."/>
            <person name="Beakes G.W."/>
            <person name="Boore J.L."/>
            <person name="Busam D."/>
            <person name="Dumas B."/>
            <person name="Ferriera S."/>
            <person name="Fuerstenberg S.I."/>
            <person name="Gachon C.M."/>
            <person name="Gaulin E."/>
            <person name="Govers F."/>
            <person name="Grenville-Briggs L."/>
            <person name="Horner N."/>
            <person name="Hostetler J."/>
            <person name="Jiang R.H."/>
            <person name="Johnson J."/>
            <person name="Krajaejun T."/>
            <person name="Lin H."/>
            <person name="Meijer H.J."/>
            <person name="Moore B."/>
            <person name="Morris P."/>
            <person name="Phuntmart V."/>
            <person name="Puiu D."/>
            <person name="Shetty J."/>
            <person name="Stajich J.E."/>
            <person name="Tripathy S."/>
            <person name="Wawra S."/>
            <person name="van West P."/>
            <person name="Whitty B.R."/>
            <person name="Coutinho P.M."/>
            <person name="Henrissat B."/>
            <person name="Martin F."/>
            <person name="Thomas P.D."/>
            <person name="Tyler B.M."/>
            <person name="De Vries R.P."/>
            <person name="Kamoun S."/>
            <person name="Yandell M."/>
            <person name="Tisserat N."/>
            <person name="Buell C.R."/>
        </authorList>
    </citation>
    <scope>NUCLEOTIDE SEQUENCE</scope>
    <source>
        <strain evidence="2">DAOM:BR144</strain>
    </source>
</reference>
<dbReference type="OMA" id="MRYAVEV"/>
<proteinExistence type="predicted"/>
<evidence type="ECO:0000313" key="2">
    <source>
        <dbReference type="Proteomes" id="UP000019132"/>
    </source>
</evidence>
<dbReference type="InParanoid" id="K3X9S6"/>
<sequence>MPMELMLLPRLSTDASPVAPEWSSLGKQMTTVLKRIECVRIDSTVRLDGSRAFVVDVYEYASTNRIPTNRFSDPTAAPRSVSTSYENFKNTTEPIVCTQRWFAEFVDLRGQIYQAAHNAHKRTPCAFCKSVIYEIAWGEHQPGVLLQYFGPKKRVMCTLAKSVNAFLELVKQTAATPRATRMMCSGQEQVAQALYVFLFAHDLSSP</sequence>
<name>K3X9S6_GLOUD</name>
<reference evidence="1" key="3">
    <citation type="submission" date="2015-02" db="UniProtKB">
        <authorList>
            <consortium name="EnsemblProtists"/>
        </authorList>
    </citation>
    <scope>IDENTIFICATION</scope>
    <source>
        <strain evidence="1">DAOM BR144</strain>
    </source>
</reference>
<protein>
    <submittedName>
        <fullName evidence="1">Uncharacterized protein</fullName>
    </submittedName>
</protein>
<reference evidence="2" key="2">
    <citation type="submission" date="2010-04" db="EMBL/GenBank/DDBJ databases">
        <authorList>
            <person name="Buell R."/>
            <person name="Hamilton J."/>
            <person name="Hostetler J."/>
        </authorList>
    </citation>
    <scope>NUCLEOTIDE SEQUENCE [LARGE SCALE GENOMIC DNA]</scope>
    <source>
        <strain evidence="2">DAOM:BR144</strain>
    </source>
</reference>
<organism evidence="1 2">
    <name type="scientific">Globisporangium ultimum (strain ATCC 200006 / CBS 805.95 / DAOM BR144)</name>
    <name type="common">Pythium ultimum</name>
    <dbReference type="NCBI Taxonomy" id="431595"/>
    <lineage>
        <taxon>Eukaryota</taxon>
        <taxon>Sar</taxon>
        <taxon>Stramenopiles</taxon>
        <taxon>Oomycota</taxon>
        <taxon>Peronosporomycetes</taxon>
        <taxon>Pythiales</taxon>
        <taxon>Pythiaceae</taxon>
        <taxon>Globisporangium</taxon>
    </lineage>
</organism>
<dbReference type="HOGENOM" id="CLU_085932_2_1_1"/>
<dbReference type="Proteomes" id="UP000019132">
    <property type="component" value="Unassembled WGS sequence"/>
</dbReference>
<evidence type="ECO:0000313" key="1">
    <source>
        <dbReference type="EnsemblProtists" id="PYU1_T013975"/>
    </source>
</evidence>
<keyword evidence="2" id="KW-1185">Reference proteome</keyword>
<accession>K3X9S6</accession>
<dbReference type="VEuPathDB" id="FungiDB:PYU1_G013946"/>
<dbReference type="AlphaFoldDB" id="K3X9S6"/>
<dbReference type="EnsemblProtists" id="PYU1_T013975">
    <property type="protein sequence ID" value="PYU1_T013975"/>
    <property type="gene ID" value="PYU1_G013946"/>
</dbReference>
<dbReference type="EMBL" id="GL376578">
    <property type="status" value="NOT_ANNOTATED_CDS"/>
    <property type="molecule type" value="Genomic_DNA"/>
</dbReference>